<dbReference type="Gene3D" id="3.30.310.110">
    <property type="entry name" value="XisI-like"/>
    <property type="match status" value="1"/>
</dbReference>
<dbReference type="InterPro" id="IPR014968">
    <property type="entry name" value="XisI"/>
</dbReference>
<dbReference type="AlphaFoldDB" id="A0A2K8SXM4"/>
<dbReference type="SUPFAM" id="SSF143847">
    <property type="entry name" value="XisI-like"/>
    <property type="match status" value="1"/>
</dbReference>
<name>A0A2K8SXM4_9NOSO</name>
<keyword evidence="2" id="KW-1185">Reference proteome</keyword>
<evidence type="ECO:0000313" key="1">
    <source>
        <dbReference type="EMBL" id="AUB39505.1"/>
    </source>
</evidence>
<sequence length="113" mass="13117">MDYTQLDHYRQVIETILGEYASLSYSYADIQSELVFDRSRDRYLWMDIGWDGDRRIHGCLVHIDLIDGKIWIQRDGTEEGIAADLERAGIPKEHIVLGFRPPELRPYTGYAVA</sequence>
<gene>
    <name evidence="1" type="ORF">COO91_05499</name>
</gene>
<dbReference type="InterPro" id="IPR035943">
    <property type="entry name" value="XisI-like_sf"/>
</dbReference>
<evidence type="ECO:0000313" key="2">
    <source>
        <dbReference type="Proteomes" id="UP000232003"/>
    </source>
</evidence>
<reference evidence="1 2" key="1">
    <citation type="submission" date="2017-11" db="EMBL/GenBank/DDBJ databases">
        <title>Complete genome of a free-living desiccation-tolerant cyanobacterium and its photosynthetic adaptation to extreme terrestrial habitat.</title>
        <authorList>
            <person name="Shang J."/>
        </authorList>
    </citation>
    <scope>NUCLEOTIDE SEQUENCE [LARGE SCALE GENOMIC DNA]</scope>
    <source>
        <strain evidence="1 2">CCNUN1</strain>
    </source>
</reference>
<dbReference type="Pfam" id="PF08869">
    <property type="entry name" value="XisI"/>
    <property type="match status" value="1"/>
</dbReference>
<dbReference type="OrthoDB" id="467081at2"/>
<dbReference type="Proteomes" id="UP000232003">
    <property type="component" value="Chromosome"/>
</dbReference>
<dbReference type="CDD" id="cd16382">
    <property type="entry name" value="XisI-like"/>
    <property type="match status" value="1"/>
</dbReference>
<proteinExistence type="predicted"/>
<dbReference type="KEGG" id="nfl:COO91_05499"/>
<dbReference type="RefSeq" id="WP_100900498.1">
    <property type="nucleotide sequence ID" value="NZ_CAWNNC010000001.1"/>
</dbReference>
<dbReference type="EMBL" id="CP024785">
    <property type="protein sequence ID" value="AUB39505.1"/>
    <property type="molecule type" value="Genomic_DNA"/>
</dbReference>
<organism evidence="1 2">
    <name type="scientific">Nostoc flagelliforme CCNUN1</name>
    <dbReference type="NCBI Taxonomy" id="2038116"/>
    <lineage>
        <taxon>Bacteria</taxon>
        <taxon>Bacillati</taxon>
        <taxon>Cyanobacteriota</taxon>
        <taxon>Cyanophyceae</taxon>
        <taxon>Nostocales</taxon>
        <taxon>Nostocaceae</taxon>
        <taxon>Nostoc</taxon>
    </lineage>
</organism>
<protein>
    <submittedName>
        <fullName evidence="1">FdxN element excision controlling factor protein</fullName>
    </submittedName>
</protein>
<accession>A0A2K8SXM4</accession>